<keyword evidence="5" id="KW-0648">Protein biosynthesis</keyword>
<dbReference type="GO" id="GO:0003924">
    <property type="term" value="F:GTPase activity"/>
    <property type="evidence" value="ECO:0007669"/>
    <property type="project" value="InterPro"/>
</dbReference>
<evidence type="ECO:0000256" key="7">
    <source>
        <dbReference type="ARBA" id="ARBA00025526"/>
    </source>
</evidence>
<dbReference type="Pfam" id="PF03144">
    <property type="entry name" value="GTP_EFTU_D2"/>
    <property type="match status" value="1"/>
</dbReference>
<dbReference type="PANTHER" id="PTHR43721">
    <property type="entry name" value="ELONGATION FACTOR TU-RELATED"/>
    <property type="match status" value="1"/>
</dbReference>
<gene>
    <name evidence="10" type="primary">selB</name>
    <name evidence="10" type="ORF">H9714_06940</name>
</gene>
<dbReference type="Gene3D" id="1.10.10.2770">
    <property type="match status" value="1"/>
</dbReference>
<dbReference type="GO" id="GO:0005829">
    <property type="term" value="C:cytosol"/>
    <property type="evidence" value="ECO:0007669"/>
    <property type="project" value="TreeGrafter"/>
</dbReference>
<dbReference type="EMBL" id="DWYC01000057">
    <property type="protein sequence ID" value="HJB57269.1"/>
    <property type="molecule type" value="Genomic_DNA"/>
</dbReference>
<dbReference type="InterPro" id="IPR004535">
    <property type="entry name" value="Transl_elong_SelB"/>
</dbReference>
<dbReference type="GO" id="GO:0003723">
    <property type="term" value="F:RNA binding"/>
    <property type="evidence" value="ECO:0007669"/>
    <property type="project" value="InterPro"/>
</dbReference>
<dbReference type="InterPro" id="IPR015190">
    <property type="entry name" value="Elong_fac_SelB-wing-hlx_typ-2"/>
</dbReference>
<dbReference type="Pfam" id="PF09106">
    <property type="entry name" value="WHD_2nd_SelB"/>
    <property type="match status" value="1"/>
</dbReference>
<evidence type="ECO:0000256" key="3">
    <source>
        <dbReference type="ARBA" id="ARBA00022490"/>
    </source>
</evidence>
<dbReference type="InterPro" id="IPR009000">
    <property type="entry name" value="Transl_B-barrel_sf"/>
</dbReference>
<reference evidence="10" key="1">
    <citation type="journal article" date="2021" name="PeerJ">
        <title>Extensive microbial diversity within the chicken gut microbiome revealed by metagenomics and culture.</title>
        <authorList>
            <person name="Gilroy R."/>
            <person name="Ravi A."/>
            <person name="Getino M."/>
            <person name="Pursley I."/>
            <person name="Horton D.L."/>
            <person name="Alikhan N.F."/>
            <person name="Baker D."/>
            <person name="Gharbi K."/>
            <person name="Hall N."/>
            <person name="Watson M."/>
            <person name="Adriaenssens E.M."/>
            <person name="Foster-Nyarko E."/>
            <person name="Jarju S."/>
            <person name="Secka A."/>
            <person name="Antonio M."/>
            <person name="Oren A."/>
            <person name="Chaudhuri R.R."/>
            <person name="La Ragione R."/>
            <person name="Hildebrand F."/>
            <person name="Pallen M.J."/>
        </authorList>
    </citation>
    <scope>NUCLEOTIDE SEQUENCE</scope>
    <source>
        <strain evidence="10">CHK189-11263</strain>
    </source>
</reference>
<dbReference type="GO" id="GO:0003746">
    <property type="term" value="F:translation elongation factor activity"/>
    <property type="evidence" value="ECO:0007669"/>
    <property type="project" value="UniProtKB-KW"/>
</dbReference>
<evidence type="ECO:0000259" key="9">
    <source>
        <dbReference type="PROSITE" id="PS51722"/>
    </source>
</evidence>
<dbReference type="InterPro" id="IPR005225">
    <property type="entry name" value="Small_GTP-bd"/>
</dbReference>
<comment type="caution">
    <text evidence="10">The sequence shown here is derived from an EMBL/GenBank/DDBJ whole genome shotgun (WGS) entry which is preliminary data.</text>
</comment>
<dbReference type="Gene3D" id="1.10.10.10">
    <property type="entry name" value="Winged helix-like DNA-binding domain superfamily/Winged helix DNA-binding domain"/>
    <property type="match status" value="1"/>
</dbReference>
<evidence type="ECO:0000256" key="1">
    <source>
        <dbReference type="ARBA" id="ARBA00004496"/>
    </source>
</evidence>
<proteinExistence type="predicted"/>
<evidence type="ECO:0000313" key="11">
    <source>
        <dbReference type="Proteomes" id="UP000824208"/>
    </source>
</evidence>
<accession>A0A9D2S5X3</accession>
<dbReference type="GO" id="GO:0001514">
    <property type="term" value="P:selenocysteine incorporation"/>
    <property type="evidence" value="ECO:0007669"/>
    <property type="project" value="InterPro"/>
</dbReference>
<dbReference type="InterPro" id="IPR031157">
    <property type="entry name" value="G_TR_CS"/>
</dbReference>
<reference evidence="10" key="2">
    <citation type="submission" date="2021-04" db="EMBL/GenBank/DDBJ databases">
        <authorList>
            <person name="Gilroy R."/>
        </authorList>
    </citation>
    <scope>NUCLEOTIDE SEQUENCE</scope>
    <source>
        <strain evidence="10">CHK189-11263</strain>
    </source>
</reference>
<dbReference type="SUPFAM" id="SSF52540">
    <property type="entry name" value="P-loop containing nucleoside triphosphate hydrolases"/>
    <property type="match status" value="1"/>
</dbReference>
<keyword evidence="10" id="KW-0251">Elongation factor</keyword>
<dbReference type="FunFam" id="3.40.50.300:FF:001064">
    <property type="entry name" value="Selenocysteine-specific translation elongation factor"/>
    <property type="match status" value="1"/>
</dbReference>
<dbReference type="CDD" id="cd03696">
    <property type="entry name" value="SelB_II"/>
    <property type="match status" value="1"/>
</dbReference>
<dbReference type="SUPFAM" id="SSF46785">
    <property type="entry name" value="Winged helix' DNA-binding domain"/>
    <property type="match status" value="2"/>
</dbReference>
<evidence type="ECO:0000256" key="5">
    <source>
        <dbReference type="ARBA" id="ARBA00022917"/>
    </source>
</evidence>
<dbReference type="Proteomes" id="UP000824208">
    <property type="component" value="Unassembled WGS sequence"/>
</dbReference>
<dbReference type="PANTHER" id="PTHR43721:SF22">
    <property type="entry name" value="ELONGATION FACTOR TU, MITOCHONDRIAL"/>
    <property type="match status" value="1"/>
</dbReference>
<dbReference type="InterPro" id="IPR036390">
    <property type="entry name" value="WH_DNA-bd_sf"/>
</dbReference>
<feature type="domain" description="Tr-type G" evidence="9">
    <location>
        <begin position="1"/>
        <end position="174"/>
    </location>
</feature>
<dbReference type="Pfam" id="PF09107">
    <property type="entry name" value="WHD_3rd_SelB"/>
    <property type="match status" value="1"/>
</dbReference>
<dbReference type="SUPFAM" id="SSF50447">
    <property type="entry name" value="Translation proteins"/>
    <property type="match status" value="1"/>
</dbReference>
<keyword evidence="3" id="KW-0963">Cytoplasm</keyword>
<dbReference type="PROSITE" id="PS00301">
    <property type="entry name" value="G_TR_1"/>
    <property type="match status" value="1"/>
</dbReference>
<evidence type="ECO:0000256" key="8">
    <source>
        <dbReference type="ARBA" id="ARBA00031615"/>
    </source>
</evidence>
<dbReference type="NCBIfam" id="TIGR00231">
    <property type="entry name" value="small_GTP"/>
    <property type="match status" value="1"/>
</dbReference>
<dbReference type="SUPFAM" id="SSF50465">
    <property type="entry name" value="EF-Tu/eEF-1alpha/eIF2-gamma C-terminal domain"/>
    <property type="match status" value="1"/>
</dbReference>
<dbReference type="GO" id="GO:0005525">
    <property type="term" value="F:GTP binding"/>
    <property type="evidence" value="ECO:0007669"/>
    <property type="project" value="UniProtKB-KW"/>
</dbReference>
<evidence type="ECO:0000313" key="10">
    <source>
        <dbReference type="EMBL" id="HJB57269.1"/>
    </source>
</evidence>
<evidence type="ECO:0000256" key="4">
    <source>
        <dbReference type="ARBA" id="ARBA00022741"/>
    </source>
</evidence>
<dbReference type="InterPro" id="IPR009001">
    <property type="entry name" value="Transl_elong_EF1A/Init_IF2_C"/>
</dbReference>
<comment type="subcellular location">
    <subcellularLocation>
        <location evidence="1">Cytoplasm</location>
    </subcellularLocation>
</comment>
<dbReference type="InterPro" id="IPR000795">
    <property type="entry name" value="T_Tr_GTP-bd_dom"/>
</dbReference>
<evidence type="ECO:0000256" key="2">
    <source>
        <dbReference type="ARBA" id="ARBA00015953"/>
    </source>
</evidence>
<dbReference type="PROSITE" id="PS51722">
    <property type="entry name" value="G_TR_2"/>
    <property type="match status" value="1"/>
</dbReference>
<dbReference type="Gene3D" id="3.40.50.300">
    <property type="entry name" value="P-loop containing nucleotide triphosphate hydrolases"/>
    <property type="match status" value="1"/>
</dbReference>
<keyword evidence="6" id="KW-0342">GTP-binding</keyword>
<dbReference type="InterPro" id="IPR004161">
    <property type="entry name" value="EFTu-like_2"/>
</dbReference>
<dbReference type="InterPro" id="IPR057335">
    <property type="entry name" value="Beta-barrel_SelB"/>
</dbReference>
<dbReference type="CDD" id="cd04171">
    <property type="entry name" value="SelB"/>
    <property type="match status" value="1"/>
</dbReference>
<dbReference type="InterPro" id="IPR027417">
    <property type="entry name" value="P-loop_NTPase"/>
</dbReference>
<keyword evidence="4" id="KW-0547">Nucleotide-binding</keyword>
<dbReference type="InterPro" id="IPR015191">
    <property type="entry name" value="SelB_WHD4"/>
</dbReference>
<protein>
    <recommendedName>
        <fullName evidence="2">Selenocysteine-specific elongation factor</fullName>
    </recommendedName>
    <alternativeName>
        <fullName evidence="8">SelB translation factor</fullName>
    </alternativeName>
</protein>
<dbReference type="PRINTS" id="PR00315">
    <property type="entry name" value="ELONGATNFCT"/>
</dbReference>
<name>A0A9D2S5X3_9FIRM</name>
<dbReference type="InterPro" id="IPR050055">
    <property type="entry name" value="EF-Tu_GTPase"/>
</dbReference>
<evidence type="ECO:0000256" key="6">
    <source>
        <dbReference type="ARBA" id="ARBA00023134"/>
    </source>
</evidence>
<dbReference type="Gene3D" id="2.40.30.10">
    <property type="entry name" value="Translation factors"/>
    <property type="match status" value="1"/>
</dbReference>
<dbReference type="CDD" id="cd15491">
    <property type="entry name" value="selB_III"/>
    <property type="match status" value="1"/>
</dbReference>
<dbReference type="NCBIfam" id="TIGR00475">
    <property type="entry name" value="selB"/>
    <property type="match status" value="1"/>
</dbReference>
<organism evidence="10 11">
    <name type="scientific">Candidatus Flavonifractor intestinipullorum</name>
    <dbReference type="NCBI Taxonomy" id="2838587"/>
    <lineage>
        <taxon>Bacteria</taxon>
        <taxon>Bacillati</taxon>
        <taxon>Bacillota</taxon>
        <taxon>Clostridia</taxon>
        <taxon>Eubacteriales</taxon>
        <taxon>Oscillospiraceae</taxon>
        <taxon>Flavonifractor</taxon>
    </lineage>
</organism>
<sequence length="634" mass="69568">MKHIIIGTAGHVDHGKTCLTRALTGVDTDRLKEEQKRGITIEIGFAELTLPNGQRASIIDVPGHEKFIRNMLVGAAGMDVVLLVVAADEGFMPQTREHLGILSLLGVQNGIIVLTKADMVDEEWLEAVEEEARETVQGTFLENAPILAVSSYTGQGIEELKQLIVKLVEGADQRNQDRPFRLPVDRVFSVDGFGTVVTGTLIEGSMQLGEEVSIYPAEKKARIRGLQTHDKAEERASAGMRVAVNLSGIDKADIKRGDTLARPGSMVLSHQMDVQLSVLKDSPYAIKNDTRLHFHHDTHEMVCKCVILGKDTLEPGETGYAQLRFQEDVAVKNGDHYVVRFFSPLVTVGGGVILNAAPGRHKRNDPAVLEGLAARASGSSERQVVEALRQAGSAMPKKHDLAKAAGLTDAELDEVLAQMLEEGRAVELAGRYVDHDTIESLWEKAVKLLGDYHKVQPLQPGMNRGEFRGKLLPTASPTAIDALIDYYAQHRGLRIEGPTIALPDFQVVWNSFYTGLKDQILDLYGKAGLSPENLDDVLASFGKKQEGARQVVTRLCYDGELVALNAQLLLRRDFYDKALSALRDLFAGKPELLLAEFRDALGISRKYALALLEYWDSEGLTKKTGDVRVAAKKF</sequence>
<dbReference type="AlphaFoldDB" id="A0A9D2S5X3"/>
<dbReference type="InterPro" id="IPR036388">
    <property type="entry name" value="WH-like_DNA-bd_sf"/>
</dbReference>
<comment type="function">
    <text evidence="7">Translation factor necessary for the incorporation of selenocysteine into proteins. It probably replaces EF-Tu for the insertion of selenocysteine directed by the UGA codon. SelB binds GTP and GDP.</text>
</comment>
<dbReference type="Pfam" id="PF00009">
    <property type="entry name" value="GTP_EFTU"/>
    <property type="match status" value="1"/>
</dbReference>
<dbReference type="Pfam" id="PF25461">
    <property type="entry name" value="Beta-barrel_SelB"/>
    <property type="match status" value="1"/>
</dbReference>